<dbReference type="InterPro" id="IPR046169">
    <property type="entry name" value="DUF6171"/>
</dbReference>
<dbReference type="EMBL" id="CP002160">
    <property type="protein sequence ID" value="ADL51764.1"/>
    <property type="molecule type" value="Genomic_DNA"/>
</dbReference>
<dbReference type="Proteomes" id="UP000002730">
    <property type="component" value="Chromosome"/>
</dbReference>
<accession>D9SM33</accession>
<reference evidence="1 2" key="1">
    <citation type="submission" date="2010-08" db="EMBL/GenBank/DDBJ databases">
        <title>Complete sequence of Clostridium cellulovorans 743B.</title>
        <authorList>
            <consortium name="US DOE Joint Genome Institute"/>
            <person name="Lucas S."/>
            <person name="Copeland A."/>
            <person name="Lapidus A."/>
            <person name="Cheng J.-F."/>
            <person name="Bruce D."/>
            <person name="Goodwin L."/>
            <person name="Pitluck S."/>
            <person name="Chertkov O."/>
            <person name="Detter J.C."/>
            <person name="Han C."/>
            <person name="Tapia R."/>
            <person name="Land M."/>
            <person name="Hauser L."/>
            <person name="Chang Y.-J."/>
            <person name="Jeffries C."/>
            <person name="Kyrpides N."/>
            <person name="Ivanova N."/>
            <person name="Mikhailova N."/>
            <person name="Hemme C.L."/>
            <person name="Woyke T."/>
        </authorList>
    </citation>
    <scope>NUCLEOTIDE SEQUENCE [LARGE SCALE GENOMIC DNA]</scope>
    <source>
        <strain evidence="2">ATCC 35296 / DSM 3052 / OCM 3 / 743B</strain>
    </source>
</reference>
<dbReference type="KEGG" id="ccb:Clocel_2021"/>
<dbReference type="eggNOG" id="ENOG50339RX">
    <property type="taxonomic scope" value="Bacteria"/>
</dbReference>
<dbReference type="OrthoDB" id="7061841at2"/>
<keyword evidence="2" id="KW-1185">Reference proteome</keyword>
<dbReference type="AlphaFoldDB" id="D9SM33"/>
<evidence type="ECO:0000313" key="1">
    <source>
        <dbReference type="EMBL" id="ADL51764.1"/>
    </source>
</evidence>
<dbReference type="HOGENOM" id="CLU_180015_1_0_9"/>
<evidence type="ECO:0000313" key="2">
    <source>
        <dbReference type="Proteomes" id="UP000002730"/>
    </source>
</evidence>
<dbReference type="STRING" id="573061.Clocel_2021"/>
<dbReference type="RefSeq" id="WP_010077017.1">
    <property type="nucleotide sequence ID" value="NC_014393.1"/>
</dbReference>
<organism evidence="1 2">
    <name type="scientific">Clostridium cellulovorans (strain ATCC 35296 / DSM 3052 / OCM 3 / 743B)</name>
    <dbReference type="NCBI Taxonomy" id="573061"/>
    <lineage>
        <taxon>Bacteria</taxon>
        <taxon>Bacillati</taxon>
        <taxon>Bacillota</taxon>
        <taxon>Clostridia</taxon>
        <taxon>Eubacteriales</taxon>
        <taxon>Clostridiaceae</taxon>
        <taxon>Clostridium</taxon>
    </lineage>
</organism>
<proteinExistence type="predicted"/>
<protein>
    <submittedName>
        <fullName evidence="1">Uncharacterized protein</fullName>
    </submittedName>
</protein>
<gene>
    <name evidence="1" type="ordered locus">Clocel_2021</name>
</gene>
<dbReference type="Pfam" id="PF19668">
    <property type="entry name" value="DUF6171"/>
    <property type="match status" value="1"/>
</dbReference>
<name>D9SM33_CLOC7</name>
<sequence>MEKKENCKGCRANVNVDINSIEALVEEIRNNSEFDVVSSEVYDNRLNICKECKDFVYGTTCNQCGCFVKVRALLKSSVCPSYKGDLWGH</sequence>